<sequence length="172" mass="20086">MATRKAIKAINWSAIAERIQESEKPIFANFRTKSEGYLRRMNEFPETVPAIDWAHYKKSIPNSAMVDEFQKQYSSLSIPIPADKYTSIVEQQEKEAAEHVRNFITESNKRIEEYKAEITKISSMIPFEQMTMEDFAELYPEHAWNPEKPTIWPHDPEYQPGDEPEPIPKGEH</sequence>
<comment type="similarity">
    <text evidence="2 10">Belongs to the ATPase d subunit family.</text>
</comment>
<evidence type="ECO:0000313" key="12">
    <source>
        <dbReference type="EMBL" id="CAG5093965.1"/>
    </source>
</evidence>
<dbReference type="GO" id="GO:0015986">
    <property type="term" value="P:proton motive force-driven ATP synthesis"/>
    <property type="evidence" value="ECO:0007669"/>
    <property type="project" value="UniProtKB-UniRule"/>
</dbReference>
<name>A0A8J2HCZ1_COTCN</name>
<protein>
    <recommendedName>
        <fullName evidence="10">ATP synthase subunit d, mitochondrial</fullName>
    </recommendedName>
</protein>
<evidence type="ECO:0000256" key="10">
    <source>
        <dbReference type="PIRNR" id="PIRNR005514"/>
    </source>
</evidence>
<dbReference type="GO" id="GO:0005743">
    <property type="term" value="C:mitochondrial inner membrane"/>
    <property type="evidence" value="ECO:0007669"/>
    <property type="project" value="UniProtKB-SubCell"/>
</dbReference>
<keyword evidence="5 10" id="KW-0375">Hydrogen ion transport</keyword>
<dbReference type="PANTHER" id="PTHR12700">
    <property type="entry name" value="ATP SYNTHASE SUBUNIT D, MITOCHONDRIAL"/>
    <property type="match status" value="1"/>
</dbReference>
<evidence type="ECO:0000256" key="5">
    <source>
        <dbReference type="ARBA" id="ARBA00022781"/>
    </source>
</evidence>
<dbReference type="GO" id="GO:0045259">
    <property type="term" value="C:proton-transporting ATP synthase complex"/>
    <property type="evidence" value="ECO:0007669"/>
    <property type="project" value="UniProtKB-KW"/>
</dbReference>
<dbReference type="Pfam" id="PF05873">
    <property type="entry name" value="Mt_ATP-synt_D"/>
    <property type="match status" value="1"/>
</dbReference>
<evidence type="ECO:0000256" key="7">
    <source>
        <dbReference type="ARBA" id="ARBA00023065"/>
    </source>
</evidence>
<evidence type="ECO:0000256" key="11">
    <source>
        <dbReference type="SAM" id="MobiDB-lite"/>
    </source>
</evidence>
<dbReference type="PIRSF" id="PIRSF005514">
    <property type="entry name" value="ATPase_F0_D_mt"/>
    <property type="match status" value="1"/>
</dbReference>
<feature type="region of interest" description="Disordered" evidence="11">
    <location>
        <begin position="146"/>
        <end position="172"/>
    </location>
</feature>
<keyword evidence="7 10" id="KW-0406">Ion transport</keyword>
<dbReference type="Gene3D" id="6.10.280.70">
    <property type="match status" value="1"/>
</dbReference>
<evidence type="ECO:0000256" key="8">
    <source>
        <dbReference type="ARBA" id="ARBA00023128"/>
    </source>
</evidence>
<keyword evidence="8 10" id="KW-0496">Mitochondrion</keyword>
<evidence type="ECO:0000256" key="9">
    <source>
        <dbReference type="ARBA" id="ARBA00023136"/>
    </source>
</evidence>
<dbReference type="Proteomes" id="UP000786811">
    <property type="component" value="Unassembled WGS sequence"/>
</dbReference>
<comment type="caution">
    <text evidence="12">The sequence shown here is derived from an EMBL/GenBank/DDBJ whole genome shotgun (WGS) entry which is preliminary data.</text>
</comment>
<accession>A0A8J2HCZ1</accession>
<dbReference type="EMBL" id="CAJNRD030001120">
    <property type="protein sequence ID" value="CAG5093965.1"/>
    <property type="molecule type" value="Genomic_DNA"/>
</dbReference>
<organism evidence="12 13">
    <name type="scientific">Cotesia congregata</name>
    <name type="common">Parasitoid wasp</name>
    <name type="synonym">Apanteles congregatus</name>
    <dbReference type="NCBI Taxonomy" id="51543"/>
    <lineage>
        <taxon>Eukaryota</taxon>
        <taxon>Metazoa</taxon>
        <taxon>Ecdysozoa</taxon>
        <taxon>Arthropoda</taxon>
        <taxon>Hexapoda</taxon>
        <taxon>Insecta</taxon>
        <taxon>Pterygota</taxon>
        <taxon>Neoptera</taxon>
        <taxon>Endopterygota</taxon>
        <taxon>Hymenoptera</taxon>
        <taxon>Apocrita</taxon>
        <taxon>Ichneumonoidea</taxon>
        <taxon>Braconidae</taxon>
        <taxon>Microgastrinae</taxon>
        <taxon>Cotesia</taxon>
    </lineage>
</organism>
<comment type="function">
    <text evidence="10">Mitochondrial membrane ATP synthase (F(1)F(0) ATP synthase or Complex V) produces ATP from ADP in the presence of a proton gradient across the membrane which is generated by electron transport complexes of the respiratory chain. F-type ATPases consist of two structural domains, F(1) - containing the extramembraneous catalytic core, and F(0) - containing the membrane proton channel, linked together by a central stalk and a peripheral stalk. During catalysis, ATP synthesis in the catalytic domain of F(1) is coupled via a rotary mechanism of the central stalk subunits to proton translocation.</text>
</comment>
<dbReference type="SUPFAM" id="SSF161065">
    <property type="entry name" value="ATP synthase D chain-like"/>
    <property type="match status" value="1"/>
</dbReference>
<proteinExistence type="inferred from homology"/>
<evidence type="ECO:0000256" key="6">
    <source>
        <dbReference type="ARBA" id="ARBA00022792"/>
    </source>
</evidence>
<reference evidence="12" key="1">
    <citation type="submission" date="2021-04" db="EMBL/GenBank/DDBJ databases">
        <authorList>
            <person name="Chebbi M.A.C M."/>
        </authorList>
    </citation>
    <scope>NUCLEOTIDE SEQUENCE</scope>
</reference>
<gene>
    <name evidence="12" type="ORF">HICCMSTLAB_LOCUS7291</name>
</gene>
<comment type="subcellular location">
    <subcellularLocation>
        <location evidence="1 10">Mitochondrion inner membrane</location>
    </subcellularLocation>
</comment>
<dbReference type="InterPro" id="IPR008689">
    <property type="entry name" value="ATP_synth_F0_dsu_mt"/>
</dbReference>
<keyword evidence="9 10" id="KW-0472">Membrane</keyword>
<keyword evidence="13" id="KW-1185">Reference proteome</keyword>
<dbReference type="OrthoDB" id="35799at2759"/>
<evidence type="ECO:0000256" key="3">
    <source>
        <dbReference type="ARBA" id="ARBA00022448"/>
    </source>
</evidence>
<keyword evidence="6 10" id="KW-0999">Mitochondrion inner membrane</keyword>
<keyword evidence="3 10" id="KW-0813">Transport</keyword>
<dbReference type="GO" id="GO:0015078">
    <property type="term" value="F:proton transmembrane transporter activity"/>
    <property type="evidence" value="ECO:0007669"/>
    <property type="project" value="InterPro"/>
</dbReference>
<evidence type="ECO:0000313" key="13">
    <source>
        <dbReference type="Proteomes" id="UP000786811"/>
    </source>
</evidence>
<dbReference type="AlphaFoldDB" id="A0A8J2HCZ1"/>
<dbReference type="InterPro" id="IPR036228">
    <property type="entry name" value="ATP_synth_F0_dsu_sf_mt"/>
</dbReference>
<evidence type="ECO:0000256" key="4">
    <source>
        <dbReference type="ARBA" id="ARBA00022547"/>
    </source>
</evidence>
<keyword evidence="4" id="KW-0138">CF(0)</keyword>
<evidence type="ECO:0000256" key="1">
    <source>
        <dbReference type="ARBA" id="ARBA00004273"/>
    </source>
</evidence>
<evidence type="ECO:0000256" key="2">
    <source>
        <dbReference type="ARBA" id="ARBA00006842"/>
    </source>
</evidence>